<dbReference type="NCBIfam" id="NF038403">
    <property type="entry name" value="perm_prefix_1"/>
    <property type="match status" value="1"/>
</dbReference>
<dbReference type="PANTHER" id="PTHR30572">
    <property type="entry name" value="MEMBRANE COMPONENT OF TRANSPORTER-RELATED"/>
    <property type="match status" value="1"/>
</dbReference>
<keyword evidence="2" id="KW-1003">Cell membrane</keyword>
<dbReference type="InParanoid" id="W0RN13"/>
<feature type="domain" description="MacB-like periplasmic core" evidence="9">
    <location>
        <begin position="512"/>
        <end position="702"/>
    </location>
</feature>
<dbReference type="EMBL" id="CP007129">
    <property type="protein sequence ID" value="AHG92429.1"/>
    <property type="molecule type" value="Genomic_DNA"/>
</dbReference>
<evidence type="ECO:0000259" key="8">
    <source>
        <dbReference type="Pfam" id="PF02687"/>
    </source>
</evidence>
<dbReference type="PATRIC" id="fig|861299.3.peg.4949"/>
<dbReference type="PANTHER" id="PTHR30572:SF4">
    <property type="entry name" value="ABC TRANSPORTER PERMEASE YTRF"/>
    <property type="match status" value="1"/>
</dbReference>
<keyword evidence="11" id="KW-1185">Reference proteome</keyword>
<keyword evidence="10" id="KW-0614">Plasmid</keyword>
<feature type="transmembrane region" description="Helical" evidence="7">
    <location>
        <begin position="505"/>
        <end position="523"/>
    </location>
</feature>
<feature type="domain" description="ABC3 transporter permease C-terminal" evidence="8">
    <location>
        <begin position="761"/>
        <end position="870"/>
    </location>
</feature>
<keyword evidence="4 7" id="KW-1133">Transmembrane helix</keyword>
<keyword evidence="3 7" id="KW-0812">Transmembrane</keyword>
<geneLocation type="plasmid" evidence="10 11">
    <name>1</name>
</geneLocation>
<feature type="transmembrane region" description="Helical" evidence="7">
    <location>
        <begin position="358"/>
        <end position="382"/>
    </location>
</feature>
<evidence type="ECO:0000313" key="10">
    <source>
        <dbReference type="EMBL" id="AHG92429.1"/>
    </source>
</evidence>
<evidence type="ECO:0000256" key="4">
    <source>
        <dbReference type="ARBA" id="ARBA00022989"/>
    </source>
</evidence>
<feature type="transmembrane region" description="Helical" evidence="7">
    <location>
        <begin position="454"/>
        <end position="478"/>
    </location>
</feature>
<feature type="transmembrane region" description="Helical" evidence="7">
    <location>
        <begin position="754"/>
        <end position="782"/>
    </location>
</feature>
<comment type="similarity">
    <text evidence="6">Belongs to the ABC-4 integral membrane protein family.</text>
</comment>
<protein>
    <submittedName>
        <fullName evidence="10">Permease</fullName>
    </submittedName>
</protein>
<gene>
    <name evidence="10" type="ORF">J421_4894</name>
</gene>
<evidence type="ECO:0000256" key="5">
    <source>
        <dbReference type="ARBA" id="ARBA00023136"/>
    </source>
</evidence>
<evidence type="ECO:0000256" key="7">
    <source>
        <dbReference type="SAM" id="Phobius"/>
    </source>
</evidence>
<proteinExistence type="inferred from homology"/>
<evidence type="ECO:0000256" key="2">
    <source>
        <dbReference type="ARBA" id="ARBA00022475"/>
    </source>
</evidence>
<evidence type="ECO:0000313" key="11">
    <source>
        <dbReference type="Proteomes" id="UP000019151"/>
    </source>
</evidence>
<evidence type="ECO:0000256" key="1">
    <source>
        <dbReference type="ARBA" id="ARBA00004651"/>
    </source>
</evidence>
<accession>W0RN13</accession>
<dbReference type="HOGENOM" id="CLU_009433_1_0_0"/>
<evidence type="ECO:0000256" key="6">
    <source>
        <dbReference type="ARBA" id="ARBA00038076"/>
    </source>
</evidence>
<dbReference type="KEGG" id="gba:J421_4894"/>
<name>W0RN13_9BACT</name>
<feature type="transmembrane region" description="Helical" evidence="7">
    <location>
        <begin position="98"/>
        <end position="125"/>
    </location>
</feature>
<dbReference type="AlphaFoldDB" id="W0RN13"/>
<dbReference type="Proteomes" id="UP000019151">
    <property type="component" value="Plasmid 1"/>
</dbReference>
<comment type="subcellular location">
    <subcellularLocation>
        <location evidence="1">Cell membrane</location>
        <topology evidence="1">Multi-pass membrane protein</topology>
    </subcellularLocation>
</comment>
<dbReference type="InterPro" id="IPR025857">
    <property type="entry name" value="MacB_PCD"/>
</dbReference>
<feature type="domain" description="MacB-like periplasmic core" evidence="9">
    <location>
        <begin position="100"/>
        <end position="323"/>
    </location>
</feature>
<dbReference type="InterPro" id="IPR050250">
    <property type="entry name" value="Macrolide_Exporter_MacB"/>
</dbReference>
<dbReference type="InterPro" id="IPR017800">
    <property type="entry name" value="ADOP"/>
</dbReference>
<feature type="domain" description="ABC3 transporter permease C-terminal" evidence="8">
    <location>
        <begin position="364"/>
        <end position="479"/>
    </location>
</feature>
<dbReference type="RefSeq" id="WP_025413771.1">
    <property type="nucleotide sequence ID" value="NZ_CP007129.1"/>
</dbReference>
<sequence>MRRSFHLPSRSARDIREDVDAELRFHLDARAEDLVARGLSPAAARAQALQEFGDVNDARDYMRSMDNRTESDRRRRGSLADLAQDVRYAVRTLVAAPLFTLTAVVTLALGIGANVAIFSVVHGVLLRPLPFPDPQQLYRVWSANKTDDVMESQVSPVDIDDFRAQRRQIADLGGWFYQSNMGSGVDLTGRGNPKRLEAVYVSAGFFSTLGVPALVGRWPRQEELVRGGQLHVAVLSHGFWQREFAGARSVVGQSVTLDGQPYEVIGVMPPSFEFPARQTEIYLPYDVIPDGGIPRIRPNRLLGVVARAKPGVSGTAVTAELNAIARRLAQQYPENAQWDAVTVKPLHEAITGKMRTPLLVLLGAVGFVLLIACVNVASLLLARAVARSREIALRAALGAGRGRIVRQLLTESVVLSLAGGVAGILVAWGALALIRAQSADQLPRLAEAGLHGPVLAFALGLSLVTGLLFGLVPAVRLATSGLQETLRAGGRGLTGGEGQRLRDGLVVAEVALALVLAVGAGLMTRSFVTLLSVDPGFKPDHLVAVTVNVSYDKYGKGAEEFAHRMLEAIRATPGVISAGAAKDAPLRGLGEAAKIPLYGGRGDSAQVAINYISDDYFKTLGTPILEGREYATQDDSASAVGFIVNQAFVRKYFPGQHLAGRAIRFGRGDPTPILGVVGDIRQESMDKPATPTIYINYRRNGRVRHTVVVHTRGEPLAMVRPIQQTIWSLDKDQSMGAVFTFDQAIGDSVARPRLLLVLLGAFGVLGLGLGALGIYGVLAYLVSQRPREIGVRLALGAKPSDVSGMIVKRGLALAGIGVVLGVVGALALNRVIAGVLYGVASTDPATFVGVSVILLGVATLGSWLPARRAAIVDPAVTLRTD</sequence>
<keyword evidence="5 7" id="KW-0472">Membrane</keyword>
<reference evidence="10 11" key="1">
    <citation type="journal article" date="2014" name="Genome Announc.">
        <title>Genome Sequence and Methylome of Soil Bacterium Gemmatirosa kalamazoonensis KBS708T, a Member of the Rarely Cultivated Gemmatimonadetes Phylum.</title>
        <authorList>
            <person name="Debruyn J.M."/>
            <person name="Radosevich M."/>
            <person name="Wommack K.E."/>
            <person name="Polson S.W."/>
            <person name="Hauser L.J."/>
            <person name="Fawaz M.N."/>
            <person name="Korlach J."/>
            <person name="Tsai Y.C."/>
        </authorList>
    </citation>
    <scope>NUCLEOTIDE SEQUENCE [LARGE SCALE GENOMIC DNA]</scope>
    <source>
        <strain evidence="10 11">KBS708</strain>
        <plasmid evidence="11">Plasmid 1</plasmid>
    </source>
</reference>
<dbReference type="OrthoDB" id="5932075at2"/>
<organism evidence="10 11">
    <name type="scientific">Gemmatirosa kalamazoonensis</name>
    <dbReference type="NCBI Taxonomy" id="861299"/>
    <lineage>
        <taxon>Bacteria</taxon>
        <taxon>Pseudomonadati</taxon>
        <taxon>Gemmatimonadota</taxon>
        <taxon>Gemmatimonadia</taxon>
        <taxon>Gemmatimonadales</taxon>
        <taxon>Gemmatimonadaceae</taxon>
        <taxon>Gemmatirosa</taxon>
    </lineage>
</organism>
<dbReference type="GO" id="GO:0022857">
    <property type="term" value="F:transmembrane transporter activity"/>
    <property type="evidence" value="ECO:0007669"/>
    <property type="project" value="TreeGrafter"/>
</dbReference>
<feature type="transmembrane region" description="Helical" evidence="7">
    <location>
        <begin position="811"/>
        <end position="839"/>
    </location>
</feature>
<dbReference type="InterPro" id="IPR003838">
    <property type="entry name" value="ABC3_permease_C"/>
</dbReference>
<evidence type="ECO:0000256" key="3">
    <source>
        <dbReference type="ARBA" id="ARBA00022692"/>
    </source>
</evidence>
<dbReference type="Pfam" id="PF02687">
    <property type="entry name" value="FtsX"/>
    <property type="match status" value="2"/>
</dbReference>
<feature type="transmembrane region" description="Helical" evidence="7">
    <location>
        <begin position="413"/>
        <end position="434"/>
    </location>
</feature>
<feature type="transmembrane region" description="Helical" evidence="7">
    <location>
        <begin position="845"/>
        <end position="864"/>
    </location>
</feature>
<dbReference type="Pfam" id="PF12704">
    <property type="entry name" value="MacB_PCD"/>
    <property type="match status" value="2"/>
</dbReference>
<evidence type="ECO:0000259" key="9">
    <source>
        <dbReference type="Pfam" id="PF12704"/>
    </source>
</evidence>
<dbReference type="NCBIfam" id="TIGR03434">
    <property type="entry name" value="ADOP"/>
    <property type="match status" value="1"/>
</dbReference>
<dbReference type="InterPro" id="IPR047928">
    <property type="entry name" value="Perm_prefix_1"/>
</dbReference>
<dbReference type="GO" id="GO:0005886">
    <property type="term" value="C:plasma membrane"/>
    <property type="evidence" value="ECO:0007669"/>
    <property type="project" value="UniProtKB-SubCell"/>
</dbReference>